<feature type="chain" id="PRO_5038357323" evidence="12">
    <location>
        <begin position="24"/>
        <end position="405"/>
    </location>
</feature>
<evidence type="ECO:0000256" key="3">
    <source>
        <dbReference type="ARBA" id="ARBA00022801"/>
    </source>
</evidence>
<dbReference type="GO" id="GO:0009002">
    <property type="term" value="F:serine-type D-Ala-D-Ala carboxypeptidase activity"/>
    <property type="evidence" value="ECO:0007669"/>
    <property type="project" value="InterPro"/>
</dbReference>
<dbReference type="InterPro" id="IPR001967">
    <property type="entry name" value="Peptidase_S11_N"/>
</dbReference>
<dbReference type="InterPro" id="IPR018044">
    <property type="entry name" value="Peptidase_S11"/>
</dbReference>
<comment type="similarity">
    <text evidence="1 9">Belongs to the peptidase S11 family.</text>
</comment>
<dbReference type="EMBL" id="CP005286">
    <property type="protein sequence ID" value="AJE32337.1"/>
    <property type="molecule type" value="Genomic_DNA"/>
</dbReference>
<keyword evidence="4" id="KW-0133">Cell shape</keyword>
<feature type="signal peptide" evidence="12">
    <location>
        <begin position="1"/>
        <end position="23"/>
    </location>
</feature>
<evidence type="ECO:0000259" key="13">
    <source>
        <dbReference type="Pfam" id="PF00768"/>
    </source>
</evidence>
<feature type="region of interest" description="Disordered" evidence="10">
    <location>
        <begin position="332"/>
        <end position="362"/>
    </location>
</feature>
<organism evidence="14 15">
    <name type="scientific">Corynebacterium humireducens NBRC 106098 = DSM 45392</name>
    <dbReference type="NCBI Taxonomy" id="1223515"/>
    <lineage>
        <taxon>Bacteria</taxon>
        <taxon>Bacillati</taxon>
        <taxon>Actinomycetota</taxon>
        <taxon>Actinomycetes</taxon>
        <taxon>Mycobacteriales</taxon>
        <taxon>Corynebacteriaceae</taxon>
        <taxon>Corynebacterium</taxon>
    </lineage>
</organism>
<keyword evidence="11" id="KW-0812">Transmembrane</keyword>
<dbReference type="Proteomes" id="UP000031524">
    <property type="component" value="Chromosome"/>
</dbReference>
<evidence type="ECO:0000256" key="7">
    <source>
        <dbReference type="PIRSR" id="PIRSR618044-1"/>
    </source>
</evidence>
<reference evidence="14 15" key="1">
    <citation type="submission" date="2013-04" db="EMBL/GenBank/DDBJ databases">
        <title>Complete genome sequence of Corynebacterium humireducens DSM 45392(T), isolated from a wastewater-fed microbial fuel cell.</title>
        <authorList>
            <person name="Ruckert C."/>
            <person name="Albersmeier A."/>
            <person name="Kalinowski J."/>
        </authorList>
    </citation>
    <scope>NUCLEOTIDE SEQUENCE [LARGE SCALE GENOMIC DNA]</scope>
    <source>
        <strain evidence="15">MFC-5</strain>
    </source>
</reference>
<dbReference type="SUPFAM" id="SSF56601">
    <property type="entry name" value="beta-lactamase/transpeptidase-like"/>
    <property type="match status" value="1"/>
</dbReference>
<dbReference type="GO" id="GO:0006508">
    <property type="term" value="P:proteolysis"/>
    <property type="evidence" value="ECO:0007669"/>
    <property type="project" value="InterPro"/>
</dbReference>
<evidence type="ECO:0000256" key="2">
    <source>
        <dbReference type="ARBA" id="ARBA00022729"/>
    </source>
</evidence>
<dbReference type="KEGG" id="chm:B842_02420"/>
<evidence type="ECO:0000256" key="11">
    <source>
        <dbReference type="SAM" id="Phobius"/>
    </source>
</evidence>
<evidence type="ECO:0000313" key="15">
    <source>
        <dbReference type="Proteomes" id="UP000031524"/>
    </source>
</evidence>
<evidence type="ECO:0000256" key="9">
    <source>
        <dbReference type="RuleBase" id="RU004016"/>
    </source>
</evidence>
<dbReference type="RefSeq" id="WP_052437689.1">
    <property type="nucleotide sequence ID" value="NZ_BCSU01000004.1"/>
</dbReference>
<feature type="compositionally biased region" description="Basic and acidic residues" evidence="10">
    <location>
        <begin position="27"/>
        <end position="46"/>
    </location>
</feature>
<evidence type="ECO:0000256" key="4">
    <source>
        <dbReference type="ARBA" id="ARBA00022960"/>
    </source>
</evidence>
<keyword evidence="11" id="KW-1133">Transmembrane helix</keyword>
<feature type="active site" description="Proton acceptor" evidence="7">
    <location>
        <position position="117"/>
    </location>
</feature>
<feature type="transmembrane region" description="Helical" evidence="11">
    <location>
        <begin position="370"/>
        <end position="389"/>
    </location>
</feature>
<accession>A0A0B5D5I4</accession>
<feature type="binding site" evidence="8">
    <location>
        <position position="275"/>
    </location>
    <ligand>
        <name>substrate</name>
    </ligand>
</feature>
<evidence type="ECO:0000256" key="8">
    <source>
        <dbReference type="PIRSR" id="PIRSR618044-2"/>
    </source>
</evidence>
<evidence type="ECO:0000256" key="10">
    <source>
        <dbReference type="SAM" id="MobiDB-lite"/>
    </source>
</evidence>
<dbReference type="HOGENOM" id="CLU_027070_3_0_11"/>
<protein>
    <submittedName>
        <fullName evidence="14">D-alanyl-D-alanine carboxypeptidase</fullName>
    </submittedName>
</protein>
<gene>
    <name evidence="14" type="ORF">B842_02420</name>
</gene>
<keyword evidence="14" id="KW-0645">Protease</keyword>
<sequence length="405" mass="42491">MKILASLALVAALGTPLTPTSTAEAPPTREHAPVTDDCPHAVRPPEPRTTSEVPVPGAEPTPLPVVHRGPCGVSAPPGLTVPDEVHASAWLVADIDSGEIIAAKDPHGRYRPASIIKMLLAMVVLEELDRSTEVVVGRESADQIGSAVGIGAGGTYTVDQLLHGLLLASGNDAAHALAQELGGDEVTLRRINDLARELGTTDTVAASYSGLDAPGMSTSAFDMGLVYRAAYRNPELLAIMGTGHIPFPGYDDREGYEVWNDNGLLRNDPEGLGGKTGYTDDANHTFVGAKEHGGRRLFAVVLDTTVEKARPWRQAQLLLDAAFRTTAGTGVGLLEPVDTAPESTPAPEPDPVEVPGVREPEDPRLLEEPGVIAVTAVVLLALVTAVLSVRASGPPRRRPSGRGNR</sequence>
<dbReference type="GO" id="GO:0071555">
    <property type="term" value="P:cell wall organization"/>
    <property type="evidence" value="ECO:0007669"/>
    <property type="project" value="UniProtKB-KW"/>
</dbReference>
<evidence type="ECO:0000256" key="6">
    <source>
        <dbReference type="ARBA" id="ARBA00023316"/>
    </source>
</evidence>
<keyword evidence="6" id="KW-0961">Cell wall biogenesis/degradation</keyword>
<dbReference type="STRING" id="1223515.B842_02420"/>
<name>A0A0B5D5I4_9CORY</name>
<keyword evidence="5" id="KW-0573">Peptidoglycan synthesis</keyword>
<feature type="active site" description="Acyl-ester intermediate" evidence="7">
    <location>
        <position position="114"/>
    </location>
</feature>
<dbReference type="Pfam" id="PF00768">
    <property type="entry name" value="Peptidase_S11"/>
    <property type="match status" value="1"/>
</dbReference>
<dbReference type="GO" id="GO:0009252">
    <property type="term" value="P:peptidoglycan biosynthetic process"/>
    <property type="evidence" value="ECO:0007669"/>
    <property type="project" value="UniProtKB-KW"/>
</dbReference>
<feature type="domain" description="Peptidase S11 D-alanyl-D-alanine carboxypeptidase A N-terminal" evidence="13">
    <location>
        <begin position="82"/>
        <end position="304"/>
    </location>
</feature>
<evidence type="ECO:0000256" key="12">
    <source>
        <dbReference type="SAM" id="SignalP"/>
    </source>
</evidence>
<evidence type="ECO:0000256" key="5">
    <source>
        <dbReference type="ARBA" id="ARBA00022984"/>
    </source>
</evidence>
<evidence type="ECO:0000313" key="14">
    <source>
        <dbReference type="EMBL" id="AJE32337.1"/>
    </source>
</evidence>
<dbReference type="PANTHER" id="PTHR21581">
    <property type="entry name" value="D-ALANYL-D-ALANINE CARBOXYPEPTIDASE"/>
    <property type="match status" value="1"/>
</dbReference>
<dbReference type="GO" id="GO:0008360">
    <property type="term" value="P:regulation of cell shape"/>
    <property type="evidence" value="ECO:0007669"/>
    <property type="project" value="UniProtKB-KW"/>
</dbReference>
<keyword evidence="2 12" id="KW-0732">Signal</keyword>
<evidence type="ECO:0000256" key="1">
    <source>
        <dbReference type="ARBA" id="ARBA00007164"/>
    </source>
</evidence>
<keyword evidence="3" id="KW-0378">Hydrolase</keyword>
<proteinExistence type="inferred from homology"/>
<dbReference type="PANTHER" id="PTHR21581:SF33">
    <property type="entry name" value="D-ALANYL-D-ALANINE CARBOXYPEPTIDASE DACB"/>
    <property type="match status" value="1"/>
</dbReference>
<keyword evidence="15" id="KW-1185">Reference proteome</keyword>
<feature type="region of interest" description="Disordered" evidence="10">
    <location>
        <begin position="17"/>
        <end position="65"/>
    </location>
</feature>
<dbReference type="PRINTS" id="PR00725">
    <property type="entry name" value="DADACBPTASE1"/>
</dbReference>
<dbReference type="InterPro" id="IPR012338">
    <property type="entry name" value="Beta-lactam/transpept-like"/>
</dbReference>
<keyword evidence="14" id="KW-0121">Carboxypeptidase</keyword>
<feature type="active site" evidence="7">
    <location>
        <position position="169"/>
    </location>
</feature>
<keyword evidence="11" id="KW-0472">Membrane</keyword>
<dbReference type="Gene3D" id="3.40.710.10">
    <property type="entry name" value="DD-peptidase/beta-lactamase superfamily"/>
    <property type="match status" value="1"/>
</dbReference>
<dbReference type="AlphaFoldDB" id="A0A0B5D5I4"/>